<accession>A0ABX8H407</accession>
<proteinExistence type="predicted"/>
<evidence type="ECO:0000313" key="2">
    <source>
        <dbReference type="Proteomes" id="UP000682802"/>
    </source>
</evidence>
<organism evidence="1 2">
    <name type="scientific">Flammeovirga kamogawensis</name>
    <dbReference type="NCBI Taxonomy" id="373891"/>
    <lineage>
        <taxon>Bacteria</taxon>
        <taxon>Pseudomonadati</taxon>
        <taxon>Bacteroidota</taxon>
        <taxon>Cytophagia</taxon>
        <taxon>Cytophagales</taxon>
        <taxon>Flammeovirgaceae</taxon>
        <taxon>Flammeovirga</taxon>
    </lineage>
</organism>
<reference evidence="1 2" key="1">
    <citation type="submission" date="2021-05" db="EMBL/GenBank/DDBJ databases">
        <title>Comparative genomic studies on the polysaccharide-degrading batcterial strains of the Flammeovirga genus.</title>
        <authorList>
            <person name="Zewei F."/>
            <person name="Zheng Z."/>
            <person name="Yu L."/>
            <person name="Ruyue G."/>
            <person name="Yanhong M."/>
            <person name="Yuanyuan C."/>
            <person name="Jingyan G."/>
            <person name="Wenjun H."/>
        </authorList>
    </citation>
    <scope>NUCLEOTIDE SEQUENCE [LARGE SCALE GENOMIC DNA]</scope>
    <source>
        <strain evidence="1 2">YS10</strain>
        <plasmid evidence="1 2">p1</plasmid>
    </source>
</reference>
<geneLocation type="plasmid" evidence="1 2">
    <name>p1</name>
</geneLocation>
<evidence type="ECO:0000313" key="1">
    <source>
        <dbReference type="EMBL" id="QWG10636.1"/>
    </source>
</evidence>
<name>A0ABX8H407_9BACT</name>
<protein>
    <recommendedName>
        <fullName evidence="3">HNH endonuclease</fullName>
    </recommendedName>
</protein>
<dbReference type="RefSeq" id="WP_144077129.1">
    <property type="nucleotide sequence ID" value="NZ_CP076130.1"/>
</dbReference>
<dbReference type="Proteomes" id="UP000682802">
    <property type="component" value="Plasmid p1"/>
</dbReference>
<evidence type="ECO:0008006" key="3">
    <source>
        <dbReference type="Google" id="ProtNLM"/>
    </source>
</evidence>
<keyword evidence="1" id="KW-0614">Plasmid</keyword>
<keyword evidence="2" id="KW-1185">Reference proteome</keyword>
<dbReference type="EMBL" id="CP076130">
    <property type="protein sequence ID" value="QWG10636.1"/>
    <property type="molecule type" value="Genomic_DNA"/>
</dbReference>
<sequence>MLSKIKDESKCWWCNSSEYALSGEHKIKKTDIEQLFGKGDEFKEQKFIKVVGNGILKGQIQSPSSNILKFNKKLCSNCNGSRSQQMDRSYEKFMNYYNENKEKIKTSKIFDLGEIYESRFNESYLNLKRYFIKHICCKIVDDLNLLPPLNLINFLNGKEELKDVKIIFNIKPYAFSVKDPFTTPYISSLDILKEEDNTIAIIMGWFTVNQLSINYIIEKNINCDLVDGKIIDVGVFDYKGLKHWNEIIDSSKKPEINFKLISDLFENYPFNQEKNKLEKALKMYKHLKYQ</sequence>
<gene>
    <name evidence="1" type="ORF">KM029_24960</name>
</gene>